<proteinExistence type="predicted"/>
<name>A0ABW2Y6I1_9GAMM</name>
<dbReference type="NCBIfam" id="NF008402">
    <property type="entry name" value="PRK11202.1"/>
    <property type="match status" value="1"/>
</dbReference>
<dbReference type="InterPro" id="IPR050692">
    <property type="entry name" value="HTH_transcr_repressor_FabR"/>
</dbReference>
<keyword evidence="1 2" id="KW-0238">DNA-binding</keyword>
<gene>
    <name evidence="4" type="primary">fabR</name>
    <name evidence="4" type="ORF">ACFQ0E_00945</name>
</gene>
<dbReference type="PANTHER" id="PTHR47752:SF1">
    <property type="entry name" value="HTH-TYPE TRANSCRIPTIONAL REPRESSOR FABR"/>
    <property type="match status" value="1"/>
</dbReference>
<feature type="domain" description="HTH tetR-type" evidence="3">
    <location>
        <begin position="18"/>
        <end position="79"/>
    </location>
</feature>
<dbReference type="InterPro" id="IPR009057">
    <property type="entry name" value="Homeodomain-like_sf"/>
</dbReference>
<organism evidence="4 5">
    <name type="scientific">Lysobacter brunescens</name>
    <dbReference type="NCBI Taxonomy" id="262323"/>
    <lineage>
        <taxon>Bacteria</taxon>
        <taxon>Pseudomonadati</taxon>
        <taxon>Pseudomonadota</taxon>
        <taxon>Gammaproteobacteria</taxon>
        <taxon>Lysobacterales</taxon>
        <taxon>Lysobacteraceae</taxon>
        <taxon>Lysobacter</taxon>
    </lineage>
</organism>
<evidence type="ECO:0000256" key="2">
    <source>
        <dbReference type="PROSITE-ProRule" id="PRU00335"/>
    </source>
</evidence>
<reference evidence="5" key="1">
    <citation type="journal article" date="2019" name="Int. J. Syst. Evol. Microbiol.">
        <title>The Global Catalogue of Microorganisms (GCM) 10K type strain sequencing project: providing services to taxonomists for standard genome sequencing and annotation.</title>
        <authorList>
            <consortium name="The Broad Institute Genomics Platform"/>
            <consortium name="The Broad Institute Genome Sequencing Center for Infectious Disease"/>
            <person name="Wu L."/>
            <person name="Ma J."/>
        </authorList>
    </citation>
    <scope>NUCLEOTIDE SEQUENCE [LARGE SCALE GENOMIC DNA]</scope>
    <source>
        <strain evidence="5">CCUG 55585</strain>
    </source>
</reference>
<evidence type="ECO:0000313" key="4">
    <source>
        <dbReference type="EMBL" id="MFD0724154.1"/>
    </source>
</evidence>
<dbReference type="InterPro" id="IPR001647">
    <property type="entry name" value="HTH_TetR"/>
</dbReference>
<dbReference type="RefSeq" id="WP_386821831.1">
    <property type="nucleotide sequence ID" value="NZ_JBHTIF010000001.1"/>
</dbReference>
<dbReference type="PROSITE" id="PS50977">
    <property type="entry name" value="HTH_TETR_2"/>
    <property type="match status" value="1"/>
</dbReference>
<comment type="caution">
    <text evidence="4">The sequence shown here is derived from an EMBL/GenBank/DDBJ whole genome shotgun (WGS) entry which is preliminary data.</text>
</comment>
<dbReference type="Pfam" id="PF00440">
    <property type="entry name" value="TetR_N"/>
    <property type="match status" value="1"/>
</dbReference>
<dbReference type="Gene3D" id="1.10.10.60">
    <property type="entry name" value="Homeodomain-like"/>
    <property type="match status" value="1"/>
</dbReference>
<dbReference type="Proteomes" id="UP001597110">
    <property type="component" value="Unassembled WGS sequence"/>
</dbReference>
<dbReference type="SUPFAM" id="SSF46689">
    <property type="entry name" value="Homeodomain-like"/>
    <property type="match status" value="1"/>
</dbReference>
<protein>
    <submittedName>
        <fullName evidence="4">HTH-type transcriptional repressor FabR</fullName>
    </submittedName>
</protein>
<dbReference type="PANTHER" id="PTHR47752">
    <property type="entry name" value="HTH-TYPE TRANSCRIPTIONAL REPRESSOR FABR"/>
    <property type="match status" value="1"/>
</dbReference>
<dbReference type="EMBL" id="JBHTIF010000001">
    <property type="protein sequence ID" value="MFD0724154.1"/>
    <property type="molecule type" value="Genomic_DNA"/>
</dbReference>
<evidence type="ECO:0000256" key="1">
    <source>
        <dbReference type="ARBA" id="ARBA00023125"/>
    </source>
</evidence>
<evidence type="ECO:0000259" key="3">
    <source>
        <dbReference type="PROSITE" id="PS50977"/>
    </source>
</evidence>
<keyword evidence="5" id="KW-1185">Reference proteome</keyword>
<accession>A0ABW2Y6I1</accession>
<evidence type="ECO:0000313" key="5">
    <source>
        <dbReference type="Proteomes" id="UP001597110"/>
    </source>
</evidence>
<dbReference type="Gene3D" id="1.10.357.10">
    <property type="entry name" value="Tetracycline Repressor, domain 2"/>
    <property type="match status" value="1"/>
</dbReference>
<sequence length="220" mass="24231">MTDALPPDTEAAHARKAAISRDDLLAAALRLIGPHRSVSTLSLREVAREAGIAPNSFYRQFRDMDELAVALIALAGQSLRRIVGAARHRADQSNRGIVRGSVQTFFEQMRADDRLLHVLLREGTVGSDAFKHAVDRELTTFEDELRHDLVRLAAKDGVLLHEPALVARAITRLVFAMGASALDSPHERDAELIDQLATMVTMILSGARLMETRRRGRATP</sequence>
<feature type="DNA-binding region" description="H-T-H motif" evidence="2">
    <location>
        <begin position="42"/>
        <end position="61"/>
    </location>
</feature>